<dbReference type="PIRSF" id="PIRSF015626">
    <property type="entry name" value="FdhD"/>
    <property type="match status" value="1"/>
</dbReference>
<dbReference type="PANTHER" id="PTHR30592:SF1">
    <property type="entry name" value="SULFUR CARRIER PROTEIN FDHD"/>
    <property type="match status" value="1"/>
</dbReference>
<organism evidence="4 5">
    <name type="scientific">Glaciecola petra</name>
    <dbReference type="NCBI Taxonomy" id="3075602"/>
    <lineage>
        <taxon>Bacteria</taxon>
        <taxon>Pseudomonadati</taxon>
        <taxon>Pseudomonadota</taxon>
        <taxon>Gammaproteobacteria</taxon>
        <taxon>Alteromonadales</taxon>
        <taxon>Alteromonadaceae</taxon>
        <taxon>Glaciecola</taxon>
    </lineage>
</organism>
<evidence type="ECO:0000256" key="2">
    <source>
        <dbReference type="ARBA" id="ARBA00023150"/>
    </source>
</evidence>
<comment type="subcellular location">
    <subcellularLocation>
        <location evidence="3">Cytoplasm</location>
    </subcellularLocation>
</comment>
<dbReference type="RefSeq" id="WP_311369676.1">
    <property type="nucleotide sequence ID" value="NZ_JAVRHX010000005.1"/>
</dbReference>
<accession>A0ABU2ZXK4</accession>
<dbReference type="HAMAP" id="MF_00187">
    <property type="entry name" value="FdhD"/>
    <property type="match status" value="1"/>
</dbReference>
<evidence type="ECO:0000313" key="5">
    <source>
        <dbReference type="Proteomes" id="UP001253545"/>
    </source>
</evidence>
<sequence length="310" mass="34036">MNIKAKTAHHSLAQEQAIAIELNGIAFAVMMMTPQDLSYFAIGFLFTEGIIDTIVDVHAVEEHCFSEHSFSNSSVSKNTGADHSIERPNIHKEDRLYHQTVGLQLGLTLKISLANRSFFRFKERIRLLKGSSGCGICGSAALDETFKQIKLKQSQMIAAQYDICALIDIREKVQQYQTISADSGAMHGAFLICPKGSIKASCEDIGRHNALDKLIGNILANKIEYQDHAALVTSRCGAELVQKILRIGIKTLISFASPSDLALQLANTANITLIHVPKKDAPIVYSPPFINQNDSLENTHTTMAIENGEN</sequence>
<reference evidence="4 5" key="1">
    <citation type="submission" date="2023-09" db="EMBL/GenBank/DDBJ databases">
        <authorList>
            <person name="Rey-Velasco X."/>
        </authorList>
    </citation>
    <scope>NUCLEOTIDE SEQUENCE [LARGE SCALE GENOMIC DNA]</scope>
    <source>
        <strain evidence="4 5">P117</strain>
    </source>
</reference>
<dbReference type="EMBL" id="JAVRHX010000005">
    <property type="protein sequence ID" value="MDT0596152.1"/>
    <property type="molecule type" value="Genomic_DNA"/>
</dbReference>
<dbReference type="SUPFAM" id="SSF53927">
    <property type="entry name" value="Cytidine deaminase-like"/>
    <property type="match status" value="1"/>
</dbReference>
<dbReference type="Pfam" id="PF02634">
    <property type="entry name" value="FdhD-NarQ"/>
    <property type="match status" value="1"/>
</dbReference>
<proteinExistence type="inferred from homology"/>
<evidence type="ECO:0000313" key="4">
    <source>
        <dbReference type="EMBL" id="MDT0596152.1"/>
    </source>
</evidence>
<dbReference type="Gene3D" id="3.10.20.10">
    <property type="match status" value="1"/>
</dbReference>
<protein>
    <recommendedName>
        <fullName evidence="3">Sulfur carrier protein FdhD</fullName>
    </recommendedName>
</protein>
<comment type="caution">
    <text evidence="4">The sequence shown here is derived from an EMBL/GenBank/DDBJ whole genome shotgun (WGS) entry which is preliminary data.</text>
</comment>
<gene>
    <name evidence="3" type="primary">fdhD</name>
    <name evidence="4" type="ORF">RM552_14960</name>
</gene>
<keyword evidence="2 3" id="KW-0501">Molybdenum cofactor biosynthesis</keyword>
<dbReference type="Gene3D" id="3.40.140.10">
    <property type="entry name" value="Cytidine Deaminase, domain 2"/>
    <property type="match status" value="1"/>
</dbReference>
<evidence type="ECO:0000256" key="3">
    <source>
        <dbReference type="HAMAP-Rule" id="MF_00187"/>
    </source>
</evidence>
<keyword evidence="1 3" id="KW-0963">Cytoplasm</keyword>
<evidence type="ECO:0000256" key="1">
    <source>
        <dbReference type="ARBA" id="ARBA00022490"/>
    </source>
</evidence>
<dbReference type="PANTHER" id="PTHR30592">
    <property type="entry name" value="FORMATE DEHYDROGENASE"/>
    <property type="match status" value="1"/>
</dbReference>
<dbReference type="Proteomes" id="UP001253545">
    <property type="component" value="Unassembled WGS sequence"/>
</dbReference>
<comment type="caution">
    <text evidence="3">Lacks conserved residue(s) required for the propagation of feature annotation.</text>
</comment>
<dbReference type="InterPro" id="IPR003786">
    <property type="entry name" value="FdhD"/>
</dbReference>
<feature type="active site" description="Cysteine persulfide intermediate" evidence="3">
    <location>
        <position position="134"/>
    </location>
</feature>
<comment type="function">
    <text evidence="3">Required for formate dehydrogenase (FDH) activity. Acts as a sulfur carrier protein that transfers sulfur from IscS to the molybdenum cofactor prior to its insertion into FDH.</text>
</comment>
<name>A0ABU2ZXK4_9ALTE</name>
<comment type="similarity">
    <text evidence="3">Belongs to the FdhD family.</text>
</comment>
<keyword evidence="5" id="KW-1185">Reference proteome</keyword>
<dbReference type="InterPro" id="IPR016193">
    <property type="entry name" value="Cytidine_deaminase-like"/>
</dbReference>